<accession>A0ABQ3V0D0</accession>
<dbReference type="SMART" id="SM00641">
    <property type="entry name" value="Glyco_25"/>
    <property type="match status" value="1"/>
</dbReference>
<sequence>MLVLLCLLAVAILLYTGIIWPNSWFVSNNKVQGLDVSSYQKQIDWKRVAQTGRYTFVFIKATEGKTYQDAYFQANWRGAKEQGLLRGAYHFYTASLSGAEQADNYINMVPKEAGMLPPVLDLEVSGKDRQAMLREVNVFLKRLEHHYGMKPIIYTDLNRYAEYIKGHFEDYVIWIGEALFPIQWSNVTNWTFWQYCDRGHVPGISEPVDLNVFSAGREKLYELSYQSISYSSVQ</sequence>
<keyword evidence="5" id="KW-1185">Reference proteome</keyword>
<keyword evidence="3" id="KW-0326">Glycosidase</keyword>
<dbReference type="Proteomes" id="UP000654345">
    <property type="component" value="Unassembled WGS sequence"/>
</dbReference>
<dbReference type="InterPro" id="IPR017853">
    <property type="entry name" value="GH"/>
</dbReference>
<evidence type="ECO:0000256" key="3">
    <source>
        <dbReference type="ARBA" id="ARBA00023295"/>
    </source>
</evidence>
<dbReference type="InterPro" id="IPR018077">
    <property type="entry name" value="Glyco_hydro_fam25_subgr"/>
</dbReference>
<dbReference type="EMBL" id="BNJG01000003">
    <property type="protein sequence ID" value="GHO58388.1"/>
    <property type="molecule type" value="Genomic_DNA"/>
</dbReference>
<reference evidence="4 5" key="1">
    <citation type="journal article" date="2021" name="Int. J. Syst. Evol. Microbiol.">
        <title>Reticulibacter mediterranei gen. nov., sp. nov., within the new family Reticulibacteraceae fam. nov., and Ktedonospora formicarum gen. nov., sp. nov., Ktedonobacter robiniae sp. nov., Dictyobacter formicarum sp. nov. and Dictyobacter arantiisoli sp. nov., belonging to the class Ktedonobacteria.</title>
        <authorList>
            <person name="Yabe S."/>
            <person name="Zheng Y."/>
            <person name="Wang C.M."/>
            <person name="Sakai Y."/>
            <person name="Abe K."/>
            <person name="Yokota A."/>
            <person name="Donadio S."/>
            <person name="Cavaletti L."/>
            <person name="Monciardini P."/>
        </authorList>
    </citation>
    <scope>NUCLEOTIDE SEQUENCE [LARGE SCALE GENOMIC DNA]</scope>
    <source>
        <strain evidence="4 5">SOSP1-30</strain>
    </source>
</reference>
<proteinExistence type="inferred from homology"/>
<organism evidence="4 5">
    <name type="scientific">Ktedonobacter robiniae</name>
    <dbReference type="NCBI Taxonomy" id="2778365"/>
    <lineage>
        <taxon>Bacteria</taxon>
        <taxon>Bacillati</taxon>
        <taxon>Chloroflexota</taxon>
        <taxon>Ktedonobacteria</taxon>
        <taxon>Ktedonobacterales</taxon>
        <taxon>Ktedonobacteraceae</taxon>
        <taxon>Ktedonobacter</taxon>
    </lineage>
</organism>
<dbReference type="Gene3D" id="3.20.20.80">
    <property type="entry name" value="Glycosidases"/>
    <property type="match status" value="1"/>
</dbReference>
<dbReference type="Pfam" id="PF01183">
    <property type="entry name" value="Glyco_hydro_25"/>
    <property type="match status" value="1"/>
</dbReference>
<dbReference type="PANTHER" id="PTHR34135:SF2">
    <property type="entry name" value="LYSOZYME"/>
    <property type="match status" value="1"/>
</dbReference>
<name>A0ABQ3V0D0_9CHLR</name>
<dbReference type="SUPFAM" id="SSF51445">
    <property type="entry name" value="(Trans)glycosidases"/>
    <property type="match status" value="1"/>
</dbReference>
<gene>
    <name evidence="4" type="primary">acm_1</name>
    <name evidence="4" type="ORF">KSB_68630</name>
</gene>
<comment type="caution">
    <text evidence="4">The sequence shown here is derived from an EMBL/GenBank/DDBJ whole genome shotgun (WGS) entry which is preliminary data.</text>
</comment>
<protein>
    <submittedName>
        <fullName evidence="4">Lysozyme</fullName>
    </submittedName>
</protein>
<evidence type="ECO:0000256" key="2">
    <source>
        <dbReference type="ARBA" id="ARBA00022801"/>
    </source>
</evidence>
<evidence type="ECO:0000313" key="5">
    <source>
        <dbReference type="Proteomes" id="UP000654345"/>
    </source>
</evidence>
<evidence type="ECO:0000313" key="4">
    <source>
        <dbReference type="EMBL" id="GHO58388.1"/>
    </source>
</evidence>
<evidence type="ECO:0000256" key="1">
    <source>
        <dbReference type="ARBA" id="ARBA00010646"/>
    </source>
</evidence>
<comment type="similarity">
    <text evidence="1">Belongs to the glycosyl hydrolase 25 family.</text>
</comment>
<dbReference type="InterPro" id="IPR002053">
    <property type="entry name" value="Glyco_hydro_25"/>
</dbReference>
<dbReference type="PANTHER" id="PTHR34135">
    <property type="entry name" value="LYSOZYME"/>
    <property type="match status" value="1"/>
</dbReference>
<keyword evidence="2" id="KW-0378">Hydrolase</keyword>
<dbReference type="PROSITE" id="PS51904">
    <property type="entry name" value="GLYCOSYL_HYDROL_F25_2"/>
    <property type="match status" value="1"/>
</dbReference>